<feature type="domain" description="Autochaperone" evidence="1">
    <location>
        <begin position="384"/>
        <end position="496"/>
    </location>
</feature>
<dbReference type="InterPro" id="IPR011050">
    <property type="entry name" value="Pectin_lyase_fold/virulence"/>
</dbReference>
<protein>
    <recommendedName>
        <fullName evidence="1">Autochaperone domain-containing protein</fullName>
    </recommendedName>
</protein>
<dbReference type="RefSeq" id="WP_407866632.1">
    <property type="nucleotide sequence ID" value="NZ_BAAFZP010000002.1"/>
</dbReference>
<dbReference type="InterPro" id="IPR043990">
    <property type="entry name" value="AC_1"/>
</dbReference>
<dbReference type="Gene3D" id="2.160.20.160">
    <property type="match status" value="1"/>
</dbReference>
<dbReference type="Pfam" id="PF18883">
    <property type="entry name" value="AC_1"/>
    <property type="match status" value="1"/>
</dbReference>
<evidence type="ECO:0000313" key="2">
    <source>
        <dbReference type="EMBL" id="GAB1584170.1"/>
    </source>
</evidence>
<dbReference type="Proteomes" id="UP001628091">
    <property type="component" value="Unassembled WGS sequence"/>
</dbReference>
<sequence>MTCTDNSGALVIPPPAEPAVTVDVFDQLNGGISITGIPDSFVTNNGNINGNIAVNGGINFTFVQNGSFGATAIIANNSGTNGLIVNPGHSVTDVTMTGQNNAIDNSGVFNTSLNLTATGANSIINRAGAVFNQVTLNAPSNRIDNSGTFNSSIQFTVNGVNRVENRPTGVINGIISSGTSSDSVYNEGQVNGTVSLGAGDDRYTNLGATVRGNIDMGAGRDTLYMNAGQITSPINLGDGNDWAAILGGTLSSDFQAGAGADTLHWAGGTIIAGVSMGADDDRAIFYDLDQSHLPAGERIDGGTGTDTMTWQNTTASDVGRFVNWEFIDLTRGSQMIFSNFSTLTMGDSGTGTGTLTIDATSTIAAGNGTHTVAPLTSGQLVRVNNAGVIDLTNSGESTSDRFVVRGNYLGQSGSLNLQTYLGADNSSSDQLVIQGAGARAAGITLINVTNVNGPGDQTTGNGIRVVDDDLASGATTDSSSFALARRAAAGIYEYQLFYGGLAPTPETMTGTCARRCLIQ</sequence>
<proteinExistence type="predicted"/>
<accession>A0ABQ0H5J3</accession>
<evidence type="ECO:0000313" key="3">
    <source>
        <dbReference type="Proteomes" id="UP001628091"/>
    </source>
</evidence>
<reference evidence="2 3" key="1">
    <citation type="submission" date="2024-10" db="EMBL/GenBank/DDBJ databases">
        <title>Isolation, draft genome sequencing and identification of Phyllobacterium sp. NSA23, isolated from leaf soil.</title>
        <authorList>
            <person name="Akita H."/>
        </authorList>
    </citation>
    <scope>NUCLEOTIDE SEQUENCE [LARGE SCALE GENOMIC DNA]</scope>
    <source>
        <strain evidence="2 3">NSA23</strain>
    </source>
</reference>
<dbReference type="CDD" id="cd01344">
    <property type="entry name" value="PL2_Passenger_AT"/>
    <property type="match status" value="1"/>
</dbReference>
<dbReference type="SUPFAM" id="SSF51126">
    <property type="entry name" value="Pectin lyase-like"/>
    <property type="match status" value="1"/>
</dbReference>
<comment type="caution">
    <text evidence="2">The sequence shown here is derived from an EMBL/GenBank/DDBJ whole genome shotgun (WGS) entry which is preliminary data.</text>
</comment>
<name>A0ABQ0H5J3_9HYPH</name>
<organism evidence="2 3">
    <name type="scientific">Phyllobacterium phragmitis</name>
    <dbReference type="NCBI Taxonomy" id="2670329"/>
    <lineage>
        <taxon>Bacteria</taxon>
        <taxon>Pseudomonadati</taxon>
        <taxon>Pseudomonadota</taxon>
        <taxon>Alphaproteobacteria</taxon>
        <taxon>Hyphomicrobiales</taxon>
        <taxon>Phyllobacteriaceae</taxon>
        <taxon>Phyllobacterium</taxon>
    </lineage>
</organism>
<dbReference type="EMBL" id="BAAFZP010000002">
    <property type="protein sequence ID" value="GAB1584170.1"/>
    <property type="molecule type" value="Genomic_DNA"/>
</dbReference>
<gene>
    <name evidence="2" type="ORF">PPNSA23_41130</name>
</gene>
<evidence type="ECO:0000259" key="1">
    <source>
        <dbReference type="Pfam" id="PF18883"/>
    </source>
</evidence>
<keyword evidence="3" id="KW-1185">Reference proteome</keyword>